<dbReference type="InterPro" id="IPR016181">
    <property type="entry name" value="Acyl_CoA_acyltransferase"/>
</dbReference>
<dbReference type="Gene3D" id="3.40.630.30">
    <property type="match status" value="1"/>
</dbReference>
<reference evidence="2" key="1">
    <citation type="submission" date="2021-02" db="EMBL/GenBank/DDBJ databases">
        <title>Infant gut strain persistence is associated with maternal origin, phylogeny, and functional potential including surface adhesion and iron acquisition.</title>
        <authorList>
            <person name="Lou Y.C."/>
        </authorList>
    </citation>
    <scope>NUCLEOTIDE SEQUENCE</scope>
    <source>
        <strain evidence="2">L3_108_000G1_dasL3_108_000G1_metabat.metabat.11</strain>
    </source>
</reference>
<dbReference type="EMBL" id="JAGZCC010000007">
    <property type="protein sequence ID" value="MBS5587604.1"/>
    <property type="molecule type" value="Genomic_DNA"/>
</dbReference>
<dbReference type="SUPFAM" id="SSF55729">
    <property type="entry name" value="Acyl-CoA N-acyltransferases (Nat)"/>
    <property type="match status" value="1"/>
</dbReference>
<dbReference type="InterPro" id="IPR000182">
    <property type="entry name" value="GNAT_dom"/>
</dbReference>
<evidence type="ECO:0000313" key="3">
    <source>
        <dbReference type="Proteomes" id="UP000751224"/>
    </source>
</evidence>
<evidence type="ECO:0000259" key="1">
    <source>
        <dbReference type="PROSITE" id="PS51186"/>
    </source>
</evidence>
<accession>A0A943I5V5</accession>
<evidence type="ECO:0000313" key="2">
    <source>
        <dbReference type="EMBL" id="MBS5587604.1"/>
    </source>
</evidence>
<dbReference type="InterPro" id="IPR051531">
    <property type="entry name" value="N-acetyltransferase"/>
</dbReference>
<protein>
    <submittedName>
        <fullName evidence="2">GNAT family N-acetyltransferase</fullName>
    </submittedName>
</protein>
<sequence>MLKSERLILKKPELEDVDKILKIHNSDFVQRYNMMKIYDRQDMIKEIVEDGKNTYYLQLLDSKEIIGAIFIGKDYLRYHVAAVCLSYYLDERYQCNGYMYEGLKIIVDKLFKQGIEVISARVFEDNFASKKLLKKLGFELEGCLKRAIKDKHKIVHNDLLFALFNNDVIVK</sequence>
<dbReference type="AlphaFoldDB" id="A0A943I5V5"/>
<gene>
    <name evidence="2" type="ORF">KHX14_02130</name>
</gene>
<dbReference type="RefSeq" id="WP_303886025.1">
    <property type="nucleotide sequence ID" value="NZ_JAGZCC010000007.1"/>
</dbReference>
<dbReference type="Pfam" id="PF13302">
    <property type="entry name" value="Acetyltransf_3"/>
    <property type="match status" value="1"/>
</dbReference>
<proteinExistence type="predicted"/>
<name>A0A943I5V5_9FIRM</name>
<feature type="domain" description="N-acetyltransferase" evidence="1">
    <location>
        <begin position="7"/>
        <end position="166"/>
    </location>
</feature>
<dbReference type="PROSITE" id="PS51186">
    <property type="entry name" value="GNAT"/>
    <property type="match status" value="1"/>
</dbReference>
<dbReference type="GO" id="GO:0016747">
    <property type="term" value="F:acyltransferase activity, transferring groups other than amino-acyl groups"/>
    <property type="evidence" value="ECO:0007669"/>
    <property type="project" value="InterPro"/>
</dbReference>
<organism evidence="2 3">
    <name type="scientific">Thomasclavelia spiroformis</name>
    <dbReference type="NCBI Taxonomy" id="29348"/>
    <lineage>
        <taxon>Bacteria</taxon>
        <taxon>Bacillati</taxon>
        <taxon>Bacillota</taxon>
        <taxon>Erysipelotrichia</taxon>
        <taxon>Erysipelotrichales</taxon>
        <taxon>Coprobacillaceae</taxon>
        <taxon>Thomasclavelia</taxon>
    </lineage>
</organism>
<dbReference type="PANTHER" id="PTHR43792">
    <property type="entry name" value="GNAT FAMILY, PUTATIVE (AFU_ORTHOLOGUE AFUA_3G00765)-RELATED-RELATED"/>
    <property type="match status" value="1"/>
</dbReference>
<dbReference type="Proteomes" id="UP000751224">
    <property type="component" value="Unassembled WGS sequence"/>
</dbReference>
<comment type="caution">
    <text evidence="2">The sequence shown here is derived from an EMBL/GenBank/DDBJ whole genome shotgun (WGS) entry which is preliminary data.</text>
</comment>